<keyword evidence="1" id="KW-0175">Coiled coil</keyword>
<accession>A0A521EYV3</accession>
<comment type="subcellular location">
    <subcellularLocation>
        <location evidence="1">Periplasm</location>
    </subcellularLocation>
</comment>
<keyword evidence="4" id="KW-1185">Reference proteome</keyword>
<dbReference type="GO" id="GO:0030288">
    <property type="term" value="C:outer membrane-bounded periplasmic space"/>
    <property type="evidence" value="ECO:0007669"/>
    <property type="project" value="UniProtKB-UniRule"/>
</dbReference>
<comment type="similarity">
    <text evidence="1">Belongs to the CpoB family.</text>
</comment>
<evidence type="ECO:0000313" key="3">
    <source>
        <dbReference type="EMBL" id="SMO89047.1"/>
    </source>
</evidence>
<feature type="region of interest" description="Disordered" evidence="2">
    <location>
        <begin position="118"/>
        <end position="144"/>
    </location>
</feature>
<evidence type="ECO:0000256" key="2">
    <source>
        <dbReference type="SAM" id="MobiDB-lite"/>
    </source>
</evidence>
<sequence length="277" mass="29014" precursor="true">MRWVFAAVIAVSLLPALPGRGLAQDRTQTLADIRQELSVLYVDIQRLKRELSTTGAPTGGSGGSVLSRVDAIEAQMQHLTAKTEQLEFRINQIVRDGTNRIGDLEFRLVELEGGDVSKLGQTTTLGGDQGSTGPAPDTRPADANGDAQLAVGERADFEAAQKAFADGDTAGAAAKMQAFLDAYPGSPLTAQAHLVRGKALDATGEQAGAARSFLNAFSSDPQGPDAPEALYHLGKSLGNLGQTQEACVTLAEVGVRFPTSGFVPQAQEGRRALQCQG</sequence>
<dbReference type="SUPFAM" id="SSF48452">
    <property type="entry name" value="TPR-like"/>
    <property type="match status" value="1"/>
</dbReference>
<dbReference type="EMBL" id="FXTO01000021">
    <property type="protein sequence ID" value="SMO89047.1"/>
    <property type="molecule type" value="Genomic_DNA"/>
</dbReference>
<dbReference type="GO" id="GO:0043093">
    <property type="term" value="P:FtsZ-dependent cytokinesis"/>
    <property type="evidence" value="ECO:0007669"/>
    <property type="project" value="UniProtKB-UniRule"/>
</dbReference>
<dbReference type="RefSeq" id="WP_142494156.1">
    <property type="nucleotide sequence ID" value="NZ_FXTO01000021.1"/>
</dbReference>
<keyword evidence="1" id="KW-0574">Periplasm</keyword>
<dbReference type="Gene3D" id="1.25.40.10">
    <property type="entry name" value="Tetratricopeptide repeat domain"/>
    <property type="match status" value="1"/>
</dbReference>
<dbReference type="HAMAP" id="MF_02066">
    <property type="entry name" value="CpoB"/>
    <property type="match status" value="1"/>
</dbReference>
<protein>
    <recommendedName>
        <fullName evidence="1">Cell division coordinator CpoB</fullName>
    </recommendedName>
</protein>
<evidence type="ECO:0000313" key="4">
    <source>
        <dbReference type="Proteomes" id="UP000316030"/>
    </source>
</evidence>
<dbReference type="NCBIfam" id="TIGR02795">
    <property type="entry name" value="tol_pal_ybgF"/>
    <property type="match status" value="1"/>
</dbReference>
<dbReference type="InterPro" id="IPR014162">
    <property type="entry name" value="CpoB_C"/>
</dbReference>
<dbReference type="InterPro" id="IPR011990">
    <property type="entry name" value="TPR-like_helical_dom_sf"/>
</dbReference>
<feature type="chain" id="PRO_5022271988" description="Cell division coordinator CpoB" evidence="1">
    <location>
        <begin position="24"/>
        <end position="277"/>
    </location>
</feature>
<organism evidence="3 4">
    <name type="scientific">Thalassovita litoralis</name>
    <dbReference type="NCBI Taxonomy" id="1010611"/>
    <lineage>
        <taxon>Bacteria</taxon>
        <taxon>Pseudomonadati</taxon>
        <taxon>Pseudomonadota</taxon>
        <taxon>Alphaproteobacteria</taxon>
        <taxon>Rhodobacterales</taxon>
        <taxon>Roseobacteraceae</taxon>
        <taxon>Thalassovita</taxon>
    </lineage>
</organism>
<dbReference type="Pfam" id="PF13174">
    <property type="entry name" value="TPR_6"/>
    <property type="match status" value="1"/>
</dbReference>
<keyword evidence="1" id="KW-0132">Cell division</keyword>
<keyword evidence="1" id="KW-0732">Signal</keyword>
<dbReference type="InterPro" id="IPR034706">
    <property type="entry name" value="CpoB"/>
</dbReference>
<feature type="signal peptide" evidence="1">
    <location>
        <begin position="1"/>
        <end position="23"/>
    </location>
</feature>
<evidence type="ECO:0000256" key="1">
    <source>
        <dbReference type="HAMAP-Rule" id="MF_02066"/>
    </source>
</evidence>
<reference evidence="3 4" key="1">
    <citation type="submission" date="2017-05" db="EMBL/GenBank/DDBJ databases">
        <authorList>
            <person name="Varghese N."/>
            <person name="Submissions S."/>
        </authorList>
    </citation>
    <scope>NUCLEOTIDE SEQUENCE [LARGE SCALE GENOMIC DNA]</scope>
    <source>
        <strain evidence="3 4">DSM 29506</strain>
    </source>
</reference>
<comment type="function">
    <text evidence="1">Mediates coordination of peptidoglycan synthesis and outer membrane constriction during cell division.</text>
</comment>
<keyword evidence="1" id="KW-0131">Cell cycle</keyword>
<dbReference type="Proteomes" id="UP000316030">
    <property type="component" value="Unassembled WGS sequence"/>
</dbReference>
<feature type="coiled-coil region" evidence="1">
    <location>
        <begin position="30"/>
        <end position="89"/>
    </location>
</feature>
<gene>
    <name evidence="1" type="primary">cpoB</name>
    <name evidence="3" type="ORF">SAMN06265173_12147</name>
</gene>
<proteinExistence type="inferred from homology"/>
<name>A0A521EYV3_9RHOB</name>
<dbReference type="OrthoDB" id="9763909at2"/>
<dbReference type="AlphaFoldDB" id="A0A521EYV3"/>
<dbReference type="InterPro" id="IPR019734">
    <property type="entry name" value="TPR_rpt"/>
</dbReference>